<dbReference type="Pfam" id="PF03480">
    <property type="entry name" value="DctP"/>
    <property type="match status" value="1"/>
</dbReference>
<dbReference type="PROSITE" id="PS51257">
    <property type="entry name" value="PROKAR_LIPOPROTEIN"/>
    <property type="match status" value="1"/>
</dbReference>
<dbReference type="NCBIfam" id="TIGR00787">
    <property type="entry name" value="dctP"/>
    <property type="match status" value="1"/>
</dbReference>
<comment type="caution">
    <text evidence="2">The sequence shown here is derived from an EMBL/GenBank/DDBJ whole genome shotgun (WGS) entry which is preliminary data.</text>
</comment>
<accession>A0A154BLL0</accession>
<dbReference type="PANTHER" id="PTHR33376">
    <property type="match status" value="1"/>
</dbReference>
<dbReference type="InterPro" id="IPR018389">
    <property type="entry name" value="DctP_fam"/>
</dbReference>
<dbReference type="GO" id="GO:0055085">
    <property type="term" value="P:transmembrane transport"/>
    <property type="evidence" value="ECO:0007669"/>
    <property type="project" value="InterPro"/>
</dbReference>
<gene>
    <name evidence="2" type="ORF">AXX12_16415</name>
</gene>
<sequence>MQKSKLFNKLLLLLLVLLFISGCGNKAEDYRITNQNKIILRLAETRSPNYPSSQGAKEFAKLVEQKSAGRIKVMVYDSGRLGDEISVIEQVQFGGIDLARVSVASLVRYSPKAKIMTLPYVFKNSVHMWQVLSGPVGNDLIESLLKEKITCLTWYEAGTQGFYNSKRPINSIDDIKGLKINAQQSQVSIDWYLYLGASLVSTKASDLYSALQVRSIDGVEDNIIAYYLSRHYEVAPFFTYDEHARIPDMIIASRGTMLHLSQNDRAIIEQAAKESAIKQKQAWYEMEKEVLKHLHDLGVNIVYTNYQSSESFLSAVEPIYNSFKKEDLATIVNLN</sequence>
<dbReference type="GO" id="GO:0030288">
    <property type="term" value="C:outer membrane-bounded periplasmic space"/>
    <property type="evidence" value="ECO:0007669"/>
    <property type="project" value="InterPro"/>
</dbReference>
<dbReference type="Proteomes" id="UP000076268">
    <property type="component" value="Unassembled WGS sequence"/>
</dbReference>
<dbReference type="RefSeq" id="WP_066245899.1">
    <property type="nucleotide sequence ID" value="NZ_LSGP01000028.1"/>
</dbReference>
<dbReference type="PIRSF" id="PIRSF006470">
    <property type="entry name" value="DctB"/>
    <property type="match status" value="1"/>
</dbReference>
<dbReference type="InterPro" id="IPR004682">
    <property type="entry name" value="TRAP_DctP"/>
</dbReference>
<protein>
    <recommendedName>
        <fullName evidence="4">C4-dicarboxylate ABC transporter</fullName>
    </recommendedName>
</protein>
<dbReference type="NCBIfam" id="NF037995">
    <property type="entry name" value="TRAP_S1"/>
    <property type="match status" value="1"/>
</dbReference>
<proteinExistence type="predicted"/>
<organism evidence="2 3">
    <name type="scientific">Anaerosporomusa subterranea</name>
    <dbReference type="NCBI Taxonomy" id="1794912"/>
    <lineage>
        <taxon>Bacteria</taxon>
        <taxon>Bacillati</taxon>
        <taxon>Bacillota</taxon>
        <taxon>Negativicutes</taxon>
        <taxon>Acetonemataceae</taxon>
        <taxon>Anaerosporomusa</taxon>
    </lineage>
</organism>
<dbReference type="AlphaFoldDB" id="A0A154BLL0"/>
<evidence type="ECO:0008006" key="4">
    <source>
        <dbReference type="Google" id="ProtNLM"/>
    </source>
</evidence>
<dbReference type="InterPro" id="IPR038404">
    <property type="entry name" value="TRAP_DctP_sf"/>
</dbReference>
<evidence type="ECO:0000256" key="1">
    <source>
        <dbReference type="ARBA" id="ARBA00022729"/>
    </source>
</evidence>
<dbReference type="OrthoDB" id="9815946at2"/>
<dbReference type="PANTHER" id="PTHR33376:SF2">
    <property type="entry name" value="DICARBOXYLATE-BINDING PERIPLASMIC PROTEIN"/>
    <property type="match status" value="1"/>
</dbReference>
<keyword evidence="3" id="KW-1185">Reference proteome</keyword>
<dbReference type="Gene3D" id="3.40.190.170">
    <property type="entry name" value="Bacterial extracellular solute-binding protein, family 7"/>
    <property type="match status" value="1"/>
</dbReference>
<reference evidence="2 3" key="1">
    <citation type="submission" date="2016-02" db="EMBL/GenBank/DDBJ databases">
        <title>Anaerosporomusa subterraneum gen. nov., sp. nov., a spore-forming obligate anaerobe isolated from saprolite.</title>
        <authorList>
            <person name="Choi J.K."/>
            <person name="Shah M."/>
            <person name="Yee N."/>
        </authorList>
    </citation>
    <scope>NUCLEOTIDE SEQUENCE [LARGE SCALE GENOMIC DNA]</scope>
    <source>
        <strain evidence="2 3">RU4</strain>
    </source>
</reference>
<dbReference type="EMBL" id="LSGP01000028">
    <property type="protein sequence ID" value="KYZ74806.1"/>
    <property type="molecule type" value="Genomic_DNA"/>
</dbReference>
<dbReference type="STRING" id="1794912.AXX12_16415"/>
<dbReference type="GO" id="GO:0030246">
    <property type="term" value="F:carbohydrate binding"/>
    <property type="evidence" value="ECO:0007669"/>
    <property type="project" value="TreeGrafter"/>
</dbReference>
<evidence type="ECO:0000313" key="2">
    <source>
        <dbReference type="EMBL" id="KYZ74806.1"/>
    </source>
</evidence>
<name>A0A154BLL0_ANASB</name>
<evidence type="ECO:0000313" key="3">
    <source>
        <dbReference type="Proteomes" id="UP000076268"/>
    </source>
</evidence>
<keyword evidence="1" id="KW-0732">Signal</keyword>